<sequence>MYLKKQLLDAFNAKLLLENRALWTLNINENERILCIWKAALHSGCFQVNKSTFNVVKSRYVVYRGEDGRVVVRLASPNDQTVATSINEGSRAPSPGHPRSNVFQPVINREGVVHGGTEDGVEEALMQTGETSDESLDQFETGDLFSSSEELIFPFSNES</sequence>
<dbReference type="Proteomes" id="UP000050794">
    <property type="component" value="Unassembled WGS sequence"/>
</dbReference>
<keyword evidence="3" id="KW-1185">Reference proteome</keyword>
<evidence type="ECO:0000313" key="2">
    <source>
        <dbReference type="EMBL" id="VDM24830.1"/>
    </source>
</evidence>
<evidence type="ECO:0000256" key="1">
    <source>
        <dbReference type="SAM" id="MobiDB-lite"/>
    </source>
</evidence>
<evidence type="ECO:0000313" key="4">
    <source>
        <dbReference type="WBParaSite" id="TCNE_0000076401-mRNA-1"/>
    </source>
</evidence>
<gene>
    <name evidence="2" type="ORF">TCNE_LOCUS765</name>
</gene>
<dbReference type="EMBL" id="UYWY01000433">
    <property type="protein sequence ID" value="VDM24830.1"/>
    <property type="molecule type" value="Genomic_DNA"/>
</dbReference>
<proteinExistence type="predicted"/>
<accession>A0A183TWZ5</accession>
<reference evidence="4" key="1">
    <citation type="submission" date="2016-06" db="UniProtKB">
        <authorList>
            <consortium name="WormBaseParasite"/>
        </authorList>
    </citation>
    <scope>IDENTIFICATION</scope>
</reference>
<reference evidence="2 3" key="2">
    <citation type="submission" date="2018-11" db="EMBL/GenBank/DDBJ databases">
        <authorList>
            <consortium name="Pathogen Informatics"/>
        </authorList>
    </citation>
    <scope>NUCLEOTIDE SEQUENCE [LARGE SCALE GENOMIC DNA]</scope>
</reference>
<evidence type="ECO:0000313" key="3">
    <source>
        <dbReference type="Proteomes" id="UP000050794"/>
    </source>
</evidence>
<dbReference type="WBParaSite" id="TCNE_0000076401-mRNA-1">
    <property type="protein sequence ID" value="TCNE_0000076401-mRNA-1"/>
    <property type="gene ID" value="TCNE_0000076401"/>
</dbReference>
<feature type="region of interest" description="Disordered" evidence="1">
    <location>
        <begin position="82"/>
        <end position="102"/>
    </location>
</feature>
<name>A0A183TWZ5_TOXCA</name>
<protein>
    <submittedName>
        <fullName evidence="2 4">Uncharacterized protein</fullName>
    </submittedName>
</protein>
<organism evidence="3 4">
    <name type="scientific">Toxocara canis</name>
    <name type="common">Canine roundworm</name>
    <dbReference type="NCBI Taxonomy" id="6265"/>
    <lineage>
        <taxon>Eukaryota</taxon>
        <taxon>Metazoa</taxon>
        <taxon>Ecdysozoa</taxon>
        <taxon>Nematoda</taxon>
        <taxon>Chromadorea</taxon>
        <taxon>Rhabditida</taxon>
        <taxon>Spirurina</taxon>
        <taxon>Ascaridomorpha</taxon>
        <taxon>Ascaridoidea</taxon>
        <taxon>Toxocaridae</taxon>
        <taxon>Toxocara</taxon>
    </lineage>
</organism>
<dbReference type="AlphaFoldDB" id="A0A183TWZ5"/>